<dbReference type="InterPro" id="IPR045599">
    <property type="entry name" value="DUF6456"/>
</dbReference>
<proteinExistence type="predicted"/>
<protein>
    <submittedName>
        <fullName evidence="2">DUF6456 domain-containing protein</fullName>
    </submittedName>
</protein>
<dbReference type="Pfam" id="PF20057">
    <property type="entry name" value="DUF6456"/>
    <property type="match status" value="1"/>
</dbReference>
<dbReference type="RefSeq" id="WP_382166118.1">
    <property type="nucleotide sequence ID" value="NZ_JBHTBR010000002.1"/>
</dbReference>
<dbReference type="EMBL" id="JBHTBR010000002">
    <property type="protein sequence ID" value="MFC7290914.1"/>
    <property type="molecule type" value="Genomic_DNA"/>
</dbReference>
<name>A0ABW2IIZ8_9PROT</name>
<comment type="caution">
    <text evidence="2">The sequence shown here is derived from an EMBL/GenBank/DDBJ whole genome shotgun (WGS) entry which is preliminary data.</text>
</comment>
<evidence type="ECO:0000313" key="2">
    <source>
        <dbReference type="EMBL" id="MFC7290914.1"/>
    </source>
</evidence>
<accession>A0ABW2IIZ8</accession>
<sequence length="255" mass="28727">MTVDGFSLSRERFNRIARAMCRHDSSLVERKQVEGDLRSASWEVVRTSDRRMRPALRISPKEMMWLKAVGAIVEAGGLKGFIWQASFEISKVTEDNDKVCKIPNAVDNLEVETRRLPRSGFARLVMLAKQGKGPFNKRQVDAALCFLRDLEAQGTHAGLVMNWTQIANIREKNRSNSSVSKAYYSSLASYRLRELSKIMSERDYSILHAACVAQLSLTSIESKFGLSKRSAGHMLAEILEKVANAYDFQISGGRY</sequence>
<dbReference type="Proteomes" id="UP001596492">
    <property type="component" value="Unassembled WGS sequence"/>
</dbReference>
<evidence type="ECO:0000313" key="3">
    <source>
        <dbReference type="Proteomes" id="UP001596492"/>
    </source>
</evidence>
<gene>
    <name evidence="2" type="ORF">ACFQS8_04755</name>
</gene>
<organism evidence="2 3">
    <name type="scientific">Hirschia litorea</name>
    <dbReference type="NCBI Taxonomy" id="1199156"/>
    <lineage>
        <taxon>Bacteria</taxon>
        <taxon>Pseudomonadati</taxon>
        <taxon>Pseudomonadota</taxon>
        <taxon>Alphaproteobacteria</taxon>
        <taxon>Hyphomonadales</taxon>
        <taxon>Hyphomonadaceae</taxon>
        <taxon>Hirschia</taxon>
    </lineage>
</organism>
<feature type="domain" description="DUF6456" evidence="1">
    <location>
        <begin position="129"/>
        <end position="247"/>
    </location>
</feature>
<evidence type="ECO:0000259" key="1">
    <source>
        <dbReference type="Pfam" id="PF20057"/>
    </source>
</evidence>
<reference evidence="3" key="1">
    <citation type="journal article" date="2019" name="Int. J. Syst. Evol. Microbiol.">
        <title>The Global Catalogue of Microorganisms (GCM) 10K type strain sequencing project: providing services to taxonomists for standard genome sequencing and annotation.</title>
        <authorList>
            <consortium name="The Broad Institute Genomics Platform"/>
            <consortium name="The Broad Institute Genome Sequencing Center for Infectious Disease"/>
            <person name="Wu L."/>
            <person name="Ma J."/>
        </authorList>
    </citation>
    <scope>NUCLEOTIDE SEQUENCE [LARGE SCALE GENOMIC DNA]</scope>
    <source>
        <strain evidence="3">CCUG 51308</strain>
    </source>
</reference>
<keyword evidence="3" id="KW-1185">Reference proteome</keyword>